<dbReference type="EMBL" id="NPDZ01000005">
    <property type="protein sequence ID" value="PJZ73288.1"/>
    <property type="molecule type" value="Genomic_DNA"/>
</dbReference>
<gene>
    <name evidence="6" type="ORF">CH360_07695</name>
    <name evidence="7" type="ORF">CH373_09950</name>
</gene>
<reference evidence="8 9" key="1">
    <citation type="submission" date="2017-07" db="EMBL/GenBank/DDBJ databases">
        <title>Leptospira spp. isolated from tropical soils.</title>
        <authorList>
            <person name="Thibeaux R."/>
            <person name="Iraola G."/>
            <person name="Ferres I."/>
            <person name="Bierque E."/>
            <person name="Girault D."/>
            <person name="Soupe-Gilbert M.-E."/>
            <person name="Picardeau M."/>
            <person name="Goarant C."/>
        </authorList>
    </citation>
    <scope>NUCLEOTIDE SEQUENCE [LARGE SCALE GENOMIC DNA]</scope>
    <source>
        <strain evidence="7 9">FH1-B-B1</strain>
        <strain evidence="6 8">FH1-B-C1</strain>
    </source>
</reference>
<dbReference type="SUPFAM" id="SSF55729">
    <property type="entry name" value="Acyl-CoA N-acyltransferases (Nat)"/>
    <property type="match status" value="1"/>
</dbReference>
<accession>A0A2M9ZMI1</accession>
<dbReference type="AlphaFoldDB" id="A0A2M9ZMI1"/>
<dbReference type="GO" id="GO:0071596">
    <property type="term" value="P:ubiquitin-dependent protein catabolic process via the N-end rule pathway"/>
    <property type="evidence" value="ECO:0007669"/>
    <property type="project" value="InterPro"/>
</dbReference>
<dbReference type="PIRSF" id="PIRSF037208">
    <property type="entry name" value="ATE_pro_prd"/>
    <property type="match status" value="1"/>
</dbReference>
<dbReference type="Pfam" id="PF04376">
    <property type="entry name" value="ATE_N"/>
    <property type="match status" value="1"/>
</dbReference>
<feature type="domain" description="N-end aminoacyl transferase N-terminal" evidence="4">
    <location>
        <begin position="22"/>
        <end position="90"/>
    </location>
</feature>
<dbReference type="InterPro" id="IPR007471">
    <property type="entry name" value="N-end_Aminoacyl_Trfase_N"/>
</dbReference>
<dbReference type="InterPro" id="IPR016181">
    <property type="entry name" value="Acyl_CoA_acyltransferase"/>
</dbReference>
<dbReference type="NCBIfam" id="NF002346">
    <property type="entry name" value="PRK01305.2-3"/>
    <property type="match status" value="1"/>
</dbReference>
<dbReference type="GO" id="GO:0008914">
    <property type="term" value="F:leucyl-tRNA--protein transferase activity"/>
    <property type="evidence" value="ECO:0007669"/>
    <property type="project" value="InterPro"/>
</dbReference>
<dbReference type="InterPro" id="IPR017138">
    <property type="entry name" value="Asp_Glu_LeuTrfase"/>
</dbReference>
<evidence type="ECO:0000259" key="5">
    <source>
        <dbReference type="Pfam" id="PF04377"/>
    </source>
</evidence>
<dbReference type="OrthoDB" id="9782022at2"/>
<evidence type="ECO:0000256" key="3">
    <source>
        <dbReference type="ARBA" id="ARBA00023315"/>
    </source>
</evidence>
<dbReference type="RefSeq" id="WP_100713435.1">
    <property type="nucleotide sequence ID" value="NZ_NPDY01000005.1"/>
</dbReference>
<evidence type="ECO:0000313" key="6">
    <source>
        <dbReference type="EMBL" id="PJZ70099.1"/>
    </source>
</evidence>
<keyword evidence="3" id="KW-0012">Acyltransferase</keyword>
<evidence type="ECO:0000259" key="4">
    <source>
        <dbReference type="Pfam" id="PF04376"/>
    </source>
</evidence>
<dbReference type="Pfam" id="PF04377">
    <property type="entry name" value="ATE_C"/>
    <property type="match status" value="1"/>
</dbReference>
<sequence length="262" mass="30499">MTFYQTYSRFLNSLPQTNPSFCSYYENRVSVSKGFYASKTMQQEALDFLFRSGFRRSGELYYCPACPTCSHCLSIRIPLSVYKTTRSNRRLLSKNSDLTLSVGDPTIDKENLNLYFRYQLSRHRGSYGYSEMELEQAMRGQMYEGSENSKELRLYLGQSLVGLILLDVGKETLSAVYSFFDPDETDRSLGNFLILRSIVWGQEMGYNEFHLGLYLPNHPKMDYKGRWKPAEILDRKTGEWIDSEVFLQRYFLEKGPSGLRLD</sequence>
<proteinExistence type="predicted"/>
<name>A0A2M9ZMI1_9LEPT</name>
<keyword evidence="1" id="KW-0963">Cytoplasm</keyword>
<dbReference type="Proteomes" id="UP000231990">
    <property type="component" value="Unassembled WGS sequence"/>
</dbReference>
<evidence type="ECO:0000256" key="1">
    <source>
        <dbReference type="ARBA" id="ARBA00022490"/>
    </source>
</evidence>
<dbReference type="GO" id="GO:0005737">
    <property type="term" value="C:cytoplasm"/>
    <property type="evidence" value="ECO:0007669"/>
    <property type="project" value="TreeGrafter"/>
</dbReference>
<dbReference type="GO" id="GO:0004057">
    <property type="term" value="F:arginyl-tRNA--protein transferase activity"/>
    <property type="evidence" value="ECO:0007669"/>
    <property type="project" value="InterPro"/>
</dbReference>
<evidence type="ECO:0000256" key="2">
    <source>
        <dbReference type="ARBA" id="ARBA00022679"/>
    </source>
</evidence>
<protein>
    <submittedName>
        <fullName evidence="7">Arginyltransferase</fullName>
    </submittedName>
</protein>
<dbReference type="InterPro" id="IPR030700">
    <property type="entry name" value="N-end_Aminoacyl_Trfase"/>
</dbReference>
<keyword evidence="8" id="KW-1185">Reference proteome</keyword>
<evidence type="ECO:0000313" key="9">
    <source>
        <dbReference type="Proteomes" id="UP000231990"/>
    </source>
</evidence>
<dbReference type="Proteomes" id="UP000231962">
    <property type="component" value="Unassembled WGS sequence"/>
</dbReference>
<comment type="caution">
    <text evidence="7">The sequence shown here is derived from an EMBL/GenBank/DDBJ whole genome shotgun (WGS) entry which is preliminary data.</text>
</comment>
<evidence type="ECO:0000313" key="7">
    <source>
        <dbReference type="EMBL" id="PJZ73288.1"/>
    </source>
</evidence>
<evidence type="ECO:0000313" key="8">
    <source>
        <dbReference type="Proteomes" id="UP000231962"/>
    </source>
</evidence>
<dbReference type="PANTHER" id="PTHR21367:SF1">
    <property type="entry name" value="ARGINYL-TRNA--PROTEIN TRANSFERASE 1"/>
    <property type="match status" value="1"/>
</dbReference>
<keyword evidence="2 7" id="KW-0808">Transferase</keyword>
<feature type="domain" description="N-end rule aminoacyl transferase C-terminal" evidence="5">
    <location>
        <begin position="110"/>
        <end position="234"/>
    </location>
</feature>
<dbReference type="InterPro" id="IPR007472">
    <property type="entry name" value="N-end_Aminoacyl_Trfase_C"/>
</dbReference>
<dbReference type="PANTHER" id="PTHR21367">
    <property type="entry name" value="ARGININE-TRNA-PROTEIN TRANSFERASE 1"/>
    <property type="match status" value="1"/>
</dbReference>
<dbReference type="EMBL" id="NPDY01000005">
    <property type="protein sequence ID" value="PJZ70099.1"/>
    <property type="molecule type" value="Genomic_DNA"/>
</dbReference>
<organism evidence="7 9">
    <name type="scientific">Leptospira perolatii</name>
    <dbReference type="NCBI Taxonomy" id="2023191"/>
    <lineage>
        <taxon>Bacteria</taxon>
        <taxon>Pseudomonadati</taxon>
        <taxon>Spirochaetota</taxon>
        <taxon>Spirochaetia</taxon>
        <taxon>Leptospirales</taxon>
        <taxon>Leptospiraceae</taxon>
        <taxon>Leptospira</taxon>
    </lineage>
</organism>